<dbReference type="EMBL" id="OU893351">
    <property type="protein sequence ID" value="CAG9790045.1"/>
    <property type="molecule type" value="Genomic_DNA"/>
</dbReference>
<organism evidence="1 2">
    <name type="scientific">Diatraea saccharalis</name>
    <name type="common">sugarcane borer</name>
    <dbReference type="NCBI Taxonomy" id="40085"/>
    <lineage>
        <taxon>Eukaryota</taxon>
        <taxon>Metazoa</taxon>
        <taxon>Ecdysozoa</taxon>
        <taxon>Arthropoda</taxon>
        <taxon>Hexapoda</taxon>
        <taxon>Insecta</taxon>
        <taxon>Pterygota</taxon>
        <taxon>Neoptera</taxon>
        <taxon>Endopterygota</taxon>
        <taxon>Lepidoptera</taxon>
        <taxon>Glossata</taxon>
        <taxon>Ditrysia</taxon>
        <taxon>Pyraloidea</taxon>
        <taxon>Crambidae</taxon>
        <taxon>Crambinae</taxon>
        <taxon>Diatraea</taxon>
    </lineage>
</organism>
<dbReference type="Proteomes" id="UP001153714">
    <property type="component" value="Chromosome 20"/>
</dbReference>
<dbReference type="AlphaFoldDB" id="A0A9N9R630"/>
<keyword evidence="2" id="KW-1185">Reference proteome</keyword>
<evidence type="ECO:0008006" key="3">
    <source>
        <dbReference type="Google" id="ProtNLM"/>
    </source>
</evidence>
<protein>
    <recommendedName>
        <fullName evidence="3">ATP-dependent DNA helicase</fullName>
    </recommendedName>
</protein>
<sequence>MNTCLKASSLWSHVEKLHLTRNMRAQLYNDTESGVFASKLLEIGDGRLETDPDGKIIFTNEFCHPVATGEELLANVFPDLKNKLNNEEWLCERAVLSPKNELVNKINNKVLDVVDGATRVFTSIDTVMASDDSTAYPVEFLKLLELTGVPPHKLRAEGWRPSFVDA</sequence>
<gene>
    <name evidence="1" type="ORF">DIATSA_LOCUS7735</name>
</gene>
<reference evidence="1" key="2">
    <citation type="submission" date="2022-10" db="EMBL/GenBank/DDBJ databases">
        <authorList>
            <consortium name="ENA_rothamsted_submissions"/>
            <consortium name="culmorum"/>
            <person name="King R."/>
        </authorList>
    </citation>
    <scope>NUCLEOTIDE SEQUENCE</scope>
</reference>
<evidence type="ECO:0000313" key="2">
    <source>
        <dbReference type="Proteomes" id="UP001153714"/>
    </source>
</evidence>
<dbReference type="PANTHER" id="PTHR10492">
    <property type="match status" value="1"/>
</dbReference>
<reference evidence="1" key="1">
    <citation type="submission" date="2021-12" db="EMBL/GenBank/DDBJ databases">
        <authorList>
            <person name="King R."/>
        </authorList>
    </citation>
    <scope>NUCLEOTIDE SEQUENCE</scope>
</reference>
<accession>A0A9N9R630</accession>
<evidence type="ECO:0000313" key="1">
    <source>
        <dbReference type="EMBL" id="CAG9790045.1"/>
    </source>
</evidence>
<proteinExistence type="predicted"/>
<name>A0A9N9R630_9NEOP</name>
<dbReference type="PANTHER" id="PTHR10492:SF57">
    <property type="entry name" value="ATP-DEPENDENT DNA HELICASE"/>
    <property type="match status" value="1"/>
</dbReference>
<dbReference type="OrthoDB" id="272985at2759"/>